<sequence>MLKITILRLSMLHICDSIQCIFVSFTIEVKHTRVSHAPSLCLNILNFTNGARKCYILYSCYNCLILIVLLSLCVLRNKGYHTTNKLRVASPPSRPAWQE</sequence>
<name>A0A1I7WI91_HETBA</name>
<evidence type="ECO:0000256" key="1">
    <source>
        <dbReference type="SAM" id="Phobius"/>
    </source>
</evidence>
<organism evidence="2 3">
    <name type="scientific">Heterorhabditis bacteriophora</name>
    <name type="common">Entomopathogenic nematode worm</name>
    <dbReference type="NCBI Taxonomy" id="37862"/>
    <lineage>
        <taxon>Eukaryota</taxon>
        <taxon>Metazoa</taxon>
        <taxon>Ecdysozoa</taxon>
        <taxon>Nematoda</taxon>
        <taxon>Chromadorea</taxon>
        <taxon>Rhabditida</taxon>
        <taxon>Rhabditina</taxon>
        <taxon>Rhabditomorpha</taxon>
        <taxon>Strongyloidea</taxon>
        <taxon>Heterorhabditidae</taxon>
        <taxon>Heterorhabditis</taxon>
    </lineage>
</organism>
<protein>
    <submittedName>
        <fullName evidence="3">Secreted protein</fullName>
    </submittedName>
</protein>
<evidence type="ECO:0000313" key="2">
    <source>
        <dbReference type="Proteomes" id="UP000095283"/>
    </source>
</evidence>
<keyword evidence="1" id="KW-0472">Membrane</keyword>
<proteinExistence type="predicted"/>
<keyword evidence="2" id="KW-1185">Reference proteome</keyword>
<accession>A0A1I7WI91</accession>
<keyword evidence="1" id="KW-0812">Transmembrane</keyword>
<dbReference type="Proteomes" id="UP000095283">
    <property type="component" value="Unplaced"/>
</dbReference>
<reference evidence="3" key="1">
    <citation type="submission" date="2016-11" db="UniProtKB">
        <authorList>
            <consortium name="WormBaseParasite"/>
        </authorList>
    </citation>
    <scope>IDENTIFICATION</scope>
</reference>
<dbReference type="AlphaFoldDB" id="A0A1I7WI91"/>
<dbReference type="WBParaSite" id="Hba_04730">
    <property type="protein sequence ID" value="Hba_04730"/>
    <property type="gene ID" value="Hba_04730"/>
</dbReference>
<evidence type="ECO:0000313" key="3">
    <source>
        <dbReference type="WBParaSite" id="Hba_04730"/>
    </source>
</evidence>
<feature type="transmembrane region" description="Helical" evidence="1">
    <location>
        <begin position="55"/>
        <end position="75"/>
    </location>
</feature>
<keyword evidence="1" id="KW-1133">Transmembrane helix</keyword>